<reference evidence="1" key="1">
    <citation type="submission" date="2021-08" db="EMBL/GenBank/DDBJ databases">
        <authorList>
            <person name="Stevens D.C."/>
        </authorList>
    </citation>
    <scope>NUCLEOTIDE SEQUENCE</scope>
    <source>
        <strain evidence="1">DSM 53165</strain>
    </source>
</reference>
<dbReference type="RefSeq" id="WP_224197780.1">
    <property type="nucleotide sequence ID" value="NZ_JAIRAU010000060.1"/>
</dbReference>
<gene>
    <name evidence="1" type="ORF">K7C98_42975</name>
</gene>
<name>A0ABS7U637_9BACT</name>
<dbReference type="Gene3D" id="2.60.40.1190">
    <property type="match status" value="1"/>
</dbReference>
<keyword evidence="2" id="KW-1185">Reference proteome</keyword>
<evidence type="ECO:0000313" key="1">
    <source>
        <dbReference type="EMBL" id="MBZ5716038.1"/>
    </source>
</evidence>
<sequence length="179" mass="19448">MHIVVDHLWDGSPATPAERITLDLRVRAGALELDVDAPFHGDPAPPHPPGSTPGLWNFEVVELFLHAPGDRYLEIELGPHGHWLALQLHGVRNIIDPAVAIAFTATRSEPHRWRGSASIPASALPPGLARWNAHAIHDQGEARRHLSALPAGGARPDFHRPDVTAALDPALLRDLSFKT</sequence>
<dbReference type="PANTHER" id="PTHR31475">
    <property type="entry name" value="UPF0462 PROTEIN"/>
    <property type="match status" value="1"/>
</dbReference>
<comment type="caution">
    <text evidence="1">The sequence shown here is derived from an EMBL/GenBank/DDBJ whole genome shotgun (WGS) entry which is preliminary data.</text>
</comment>
<dbReference type="PANTHER" id="PTHR31475:SF5">
    <property type="entry name" value="UPF0462 PROTEIN C4ORF33 HOMOLOG"/>
    <property type="match status" value="1"/>
</dbReference>
<dbReference type="Proteomes" id="UP001139031">
    <property type="component" value="Unassembled WGS sequence"/>
</dbReference>
<evidence type="ECO:0000313" key="2">
    <source>
        <dbReference type="Proteomes" id="UP001139031"/>
    </source>
</evidence>
<dbReference type="EMBL" id="JAIRAU010000060">
    <property type="protein sequence ID" value="MBZ5716038.1"/>
    <property type="molecule type" value="Genomic_DNA"/>
</dbReference>
<organism evidence="1 2">
    <name type="scientific">Nannocystis pusilla</name>
    <dbReference type="NCBI Taxonomy" id="889268"/>
    <lineage>
        <taxon>Bacteria</taxon>
        <taxon>Pseudomonadati</taxon>
        <taxon>Myxococcota</taxon>
        <taxon>Polyangia</taxon>
        <taxon>Nannocystales</taxon>
        <taxon>Nannocystaceae</taxon>
        <taxon>Nannocystis</taxon>
    </lineage>
</organism>
<accession>A0ABS7U637</accession>
<protein>
    <submittedName>
        <fullName evidence="1">Uncharacterized protein</fullName>
    </submittedName>
</protein>
<proteinExistence type="predicted"/>